<evidence type="ECO:0000313" key="1">
    <source>
        <dbReference type="EMBL" id="CAK9020612.1"/>
    </source>
</evidence>
<name>A0ABP0K219_9DINO</name>
<evidence type="ECO:0000313" key="2">
    <source>
        <dbReference type="Proteomes" id="UP001642464"/>
    </source>
</evidence>
<comment type="caution">
    <text evidence="1">The sequence shown here is derived from an EMBL/GenBank/DDBJ whole genome shotgun (WGS) entry which is preliminary data.</text>
</comment>
<gene>
    <name evidence="1" type="ORF">SCF082_LOCUS14980</name>
</gene>
<keyword evidence="2" id="KW-1185">Reference proteome</keyword>
<sequence>LTLRFHLATSGAELGILDVALPWNFNPEEVAKSLDTCLLGLSVMNGLSMPLYQYLSPTAREAQAEHSYIPLTSLALEEPIFSTEQVDELDLLLVATRPLLVNLRGFHVGERPAGWRRWHKEFHQFVQDLPLPELRLQIVPSYRIKNRQQCFGKADVRRLAPIMLQAFAGAFRMRIAGPIRAAAERGRPFPWRMPAAGRRYRTWKGCQHALALQTGQKASEVQKFINAWLQAMEDALVEIERQIAQEPFKTFFK</sequence>
<protein>
    <recommendedName>
        <fullName evidence="3">Autophagy protein 5</fullName>
    </recommendedName>
</protein>
<feature type="non-terminal residue" evidence="1">
    <location>
        <position position="1"/>
    </location>
</feature>
<dbReference type="EMBL" id="CAXAMM010009521">
    <property type="protein sequence ID" value="CAK9020612.1"/>
    <property type="molecule type" value="Genomic_DNA"/>
</dbReference>
<dbReference type="Proteomes" id="UP001642464">
    <property type="component" value="Unassembled WGS sequence"/>
</dbReference>
<organism evidence="1 2">
    <name type="scientific">Durusdinium trenchii</name>
    <dbReference type="NCBI Taxonomy" id="1381693"/>
    <lineage>
        <taxon>Eukaryota</taxon>
        <taxon>Sar</taxon>
        <taxon>Alveolata</taxon>
        <taxon>Dinophyceae</taxon>
        <taxon>Suessiales</taxon>
        <taxon>Symbiodiniaceae</taxon>
        <taxon>Durusdinium</taxon>
    </lineage>
</organism>
<accession>A0ABP0K219</accession>
<evidence type="ECO:0008006" key="3">
    <source>
        <dbReference type="Google" id="ProtNLM"/>
    </source>
</evidence>
<reference evidence="1 2" key="1">
    <citation type="submission" date="2024-02" db="EMBL/GenBank/DDBJ databases">
        <authorList>
            <person name="Chen Y."/>
            <person name="Shah S."/>
            <person name="Dougan E. K."/>
            <person name="Thang M."/>
            <person name="Chan C."/>
        </authorList>
    </citation>
    <scope>NUCLEOTIDE SEQUENCE [LARGE SCALE GENOMIC DNA]</scope>
</reference>
<proteinExistence type="predicted"/>